<evidence type="ECO:0000256" key="5">
    <source>
        <dbReference type="ARBA" id="ARBA00011956"/>
    </source>
</evidence>
<sequence>MSLGKALIPLQCKAMNYAWGKVGKNSLVYQYIEHSKKGTLDVNKPYAEFWMGDHPSAPSLTADGGKRLSEVIKVGEKKLPYLFKILSIQKPLSLQCHPNLSQAVMLHQKDPEHYPDPNHKPECGFFLTKGTLVYGIREYNEIIEFLKHIPEFKNLISNQNYEKFVSIPNEETFKNVLENLLTCDKKALAENLNNFKTNYQNGKYSSAIDQKTRHGVDLIIENFPDDVGIFIPFILNVIVSEPGKALFIPPGTLHAYLEGDLIEIMALSDNVVRAAMTPKFVDVETLFKVMNFKPLGCHYLEPKKEIDENNHRTFLHYYQSGFDSFNLEHGHIESHKSINIKQKKNASIIAILKGNIVKLNGEQYHEGNTVLIQGNTDVKCENCGNDEADVYICSSL</sequence>
<comment type="cofactor">
    <cofactor evidence="2">
        <name>Zn(2+)</name>
        <dbReference type="ChEBI" id="CHEBI:29105"/>
    </cofactor>
</comment>
<feature type="domain" description="Phosphomannose isomerase type I catalytic" evidence="9">
    <location>
        <begin position="7"/>
        <end position="131"/>
    </location>
</feature>
<keyword evidence="8" id="KW-0413">Isomerase</keyword>
<evidence type="ECO:0000259" key="9">
    <source>
        <dbReference type="Pfam" id="PF20511"/>
    </source>
</evidence>
<reference evidence="10 11" key="1">
    <citation type="submission" date="2024-04" db="EMBL/GenBank/DDBJ databases">
        <title>Tritrichomonas musculus Genome.</title>
        <authorList>
            <person name="Alves-Ferreira E."/>
            <person name="Grigg M."/>
            <person name="Lorenzi H."/>
            <person name="Galac M."/>
        </authorList>
    </citation>
    <scope>NUCLEOTIDE SEQUENCE [LARGE SCALE GENOMIC DNA]</scope>
    <source>
        <strain evidence="10 11">EAF2021</strain>
    </source>
</reference>
<keyword evidence="11" id="KW-1185">Reference proteome</keyword>
<organism evidence="10 11">
    <name type="scientific">Tritrichomonas musculus</name>
    <dbReference type="NCBI Taxonomy" id="1915356"/>
    <lineage>
        <taxon>Eukaryota</taxon>
        <taxon>Metamonada</taxon>
        <taxon>Parabasalia</taxon>
        <taxon>Tritrichomonadida</taxon>
        <taxon>Tritrichomonadidae</taxon>
        <taxon>Tritrichomonas</taxon>
    </lineage>
</organism>
<keyword evidence="6" id="KW-0479">Metal-binding</keyword>
<dbReference type="InterPro" id="IPR046457">
    <property type="entry name" value="PMI_typeI_cat"/>
</dbReference>
<dbReference type="InterPro" id="IPR018050">
    <property type="entry name" value="Pmannose_isomerase-type1_CS"/>
</dbReference>
<dbReference type="PANTHER" id="PTHR10309">
    <property type="entry name" value="MANNOSE-6-PHOSPHATE ISOMERASE"/>
    <property type="match status" value="1"/>
</dbReference>
<proteinExistence type="inferred from homology"/>
<dbReference type="Pfam" id="PF20511">
    <property type="entry name" value="PMI_typeI_cat"/>
    <property type="match status" value="1"/>
</dbReference>
<evidence type="ECO:0000256" key="8">
    <source>
        <dbReference type="ARBA" id="ARBA00023235"/>
    </source>
</evidence>
<dbReference type="EC" id="5.3.1.8" evidence="5"/>
<gene>
    <name evidence="10" type="ORF">M9Y10_030296</name>
</gene>
<dbReference type="Gene3D" id="1.10.441.10">
    <property type="entry name" value="Phosphomannose Isomerase, domain 2"/>
    <property type="match status" value="1"/>
</dbReference>
<evidence type="ECO:0000256" key="2">
    <source>
        <dbReference type="ARBA" id="ARBA00001947"/>
    </source>
</evidence>
<dbReference type="InterPro" id="IPR001250">
    <property type="entry name" value="Man6P_Isoase-1"/>
</dbReference>
<dbReference type="PROSITE" id="PS00965">
    <property type="entry name" value="PMI_I_1"/>
    <property type="match status" value="1"/>
</dbReference>
<dbReference type="PANTHER" id="PTHR10309:SF0">
    <property type="entry name" value="MANNOSE-6-PHOSPHATE ISOMERASE"/>
    <property type="match status" value="1"/>
</dbReference>
<evidence type="ECO:0000256" key="3">
    <source>
        <dbReference type="ARBA" id="ARBA00004666"/>
    </source>
</evidence>
<keyword evidence="7" id="KW-0862">Zinc</keyword>
<comment type="similarity">
    <text evidence="4">Belongs to the mannose-6-phosphate isomerase type 1 family.</text>
</comment>
<evidence type="ECO:0000256" key="1">
    <source>
        <dbReference type="ARBA" id="ARBA00000757"/>
    </source>
</evidence>
<comment type="catalytic activity">
    <reaction evidence="1">
        <text>D-mannose 6-phosphate = D-fructose 6-phosphate</text>
        <dbReference type="Rhea" id="RHEA:12356"/>
        <dbReference type="ChEBI" id="CHEBI:58735"/>
        <dbReference type="ChEBI" id="CHEBI:61527"/>
        <dbReference type="EC" id="5.3.1.8"/>
    </reaction>
</comment>
<dbReference type="EMBL" id="JAPFFF010000004">
    <property type="protein sequence ID" value="KAK8893039.1"/>
    <property type="molecule type" value="Genomic_DNA"/>
</dbReference>
<dbReference type="Gene3D" id="2.60.120.10">
    <property type="entry name" value="Jelly Rolls"/>
    <property type="match status" value="2"/>
</dbReference>
<dbReference type="PIRSF" id="PIRSF001480">
    <property type="entry name" value="Mannose-6-phosphate_isomerase"/>
    <property type="match status" value="1"/>
</dbReference>
<evidence type="ECO:0000256" key="6">
    <source>
        <dbReference type="ARBA" id="ARBA00022723"/>
    </source>
</evidence>
<comment type="pathway">
    <text evidence="3">Nucleotide-sugar biosynthesis; GDP-alpha-D-mannose biosynthesis; alpha-D-mannose 1-phosphate from D-fructose 6-phosphate: step 1/2.</text>
</comment>
<dbReference type="CDD" id="cd07011">
    <property type="entry name" value="cupin_PMI_type_I_N"/>
    <property type="match status" value="1"/>
</dbReference>
<accession>A0ABR2KPK4</accession>
<comment type="caution">
    <text evidence="10">The sequence shown here is derived from an EMBL/GenBank/DDBJ whole genome shotgun (WGS) entry which is preliminary data.</text>
</comment>
<dbReference type="InterPro" id="IPR011051">
    <property type="entry name" value="RmlC_Cupin_sf"/>
</dbReference>
<dbReference type="SUPFAM" id="SSF51182">
    <property type="entry name" value="RmlC-like cupins"/>
    <property type="match status" value="1"/>
</dbReference>
<evidence type="ECO:0000256" key="7">
    <source>
        <dbReference type="ARBA" id="ARBA00022833"/>
    </source>
</evidence>
<protein>
    <recommendedName>
        <fullName evidence="5">mannose-6-phosphate isomerase</fullName>
        <ecNumber evidence="5">5.3.1.8</ecNumber>
    </recommendedName>
</protein>
<evidence type="ECO:0000256" key="4">
    <source>
        <dbReference type="ARBA" id="ARBA00010772"/>
    </source>
</evidence>
<evidence type="ECO:0000313" key="11">
    <source>
        <dbReference type="Proteomes" id="UP001470230"/>
    </source>
</evidence>
<evidence type="ECO:0000313" key="10">
    <source>
        <dbReference type="EMBL" id="KAK8893039.1"/>
    </source>
</evidence>
<dbReference type="NCBIfam" id="TIGR00218">
    <property type="entry name" value="manA"/>
    <property type="match status" value="1"/>
</dbReference>
<name>A0ABR2KPK4_9EUKA</name>
<dbReference type="Proteomes" id="UP001470230">
    <property type="component" value="Unassembled WGS sequence"/>
</dbReference>
<dbReference type="InterPro" id="IPR014710">
    <property type="entry name" value="RmlC-like_jellyroll"/>
</dbReference>
<dbReference type="InterPro" id="IPR016305">
    <property type="entry name" value="Mannose-6-P_Isomerase"/>
</dbReference>
<dbReference type="PRINTS" id="PR00714">
    <property type="entry name" value="MAN6PISMRASE"/>
</dbReference>